<dbReference type="AlphaFoldDB" id="A0A368TZZ6"/>
<evidence type="ECO:0000256" key="7">
    <source>
        <dbReference type="ARBA" id="ARBA00023065"/>
    </source>
</evidence>
<keyword evidence="3" id="KW-0997">Cell inner membrane</keyword>
<proteinExistence type="inferred from homology"/>
<evidence type="ECO:0000256" key="12">
    <source>
        <dbReference type="HAMAP-Rule" id="MF_00454"/>
    </source>
</evidence>
<name>A0A368TZZ6_9GAMM</name>
<dbReference type="PANTHER" id="PTHR28259:SF1">
    <property type="entry name" value="FLUORIDE EXPORT PROTEIN 1-RELATED"/>
    <property type="match status" value="1"/>
</dbReference>
<keyword evidence="7 12" id="KW-0406">Ion transport</keyword>
<dbReference type="InterPro" id="IPR003691">
    <property type="entry name" value="FluC"/>
</dbReference>
<evidence type="ECO:0000256" key="8">
    <source>
        <dbReference type="ARBA" id="ARBA00023136"/>
    </source>
</evidence>
<dbReference type="OrthoDB" id="9806299at2"/>
<dbReference type="GO" id="GO:0062054">
    <property type="term" value="F:fluoride channel activity"/>
    <property type="evidence" value="ECO:0007669"/>
    <property type="project" value="UniProtKB-UniRule"/>
</dbReference>
<comment type="caution">
    <text evidence="13">The sequence shown here is derived from an EMBL/GenBank/DDBJ whole genome shotgun (WGS) entry which is preliminary data.</text>
</comment>
<keyword evidence="5 12" id="KW-1133">Transmembrane helix</keyword>
<evidence type="ECO:0000256" key="2">
    <source>
        <dbReference type="ARBA" id="ARBA00022475"/>
    </source>
</evidence>
<reference evidence="13 14" key="1">
    <citation type="submission" date="2018-07" db="EMBL/GenBank/DDBJ databases">
        <title>Halomonas montanilacus sp. nov., isolated from Lake Pengyan on Tibetan Plateau.</title>
        <authorList>
            <person name="Lu H."/>
            <person name="Xing P."/>
            <person name="Wu Q."/>
        </authorList>
    </citation>
    <scope>NUCLEOTIDE SEQUENCE [LARGE SCALE GENOMIC DNA]</scope>
    <source>
        <strain evidence="13 14">PYC7W</strain>
    </source>
</reference>
<feature type="transmembrane region" description="Helical" evidence="12">
    <location>
        <begin position="69"/>
        <end position="90"/>
    </location>
</feature>
<evidence type="ECO:0000256" key="4">
    <source>
        <dbReference type="ARBA" id="ARBA00022692"/>
    </source>
</evidence>
<keyword evidence="14" id="KW-1185">Reference proteome</keyword>
<keyword evidence="6 12" id="KW-0915">Sodium</keyword>
<evidence type="ECO:0000256" key="9">
    <source>
        <dbReference type="ARBA" id="ARBA00023303"/>
    </source>
</evidence>
<evidence type="ECO:0000313" key="13">
    <source>
        <dbReference type="EMBL" id="RCV90439.1"/>
    </source>
</evidence>
<sequence length="130" mass="13058">MSVGWVAVLLVAAGGAAGGMARLAASRLLARWLGTGFPWGTLAVNLSGALLAGWIAGRLGVPQGLDLSSAWLGLMVGVLGGYTTVSSLSLQTLALWQSGRTLIALANVGTTCLSGLALAWLGWWLAGGAP</sequence>
<evidence type="ECO:0000256" key="6">
    <source>
        <dbReference type="ARBA" id="ARBA00023053"/>
    </source>
</evidence>
<comment type="similarity">
    <text evidence="10 12">Belongs to the fluoride channel Fluc/FEX (TC 1.A.43) family.</text>
</comment>
<keyword evidence="2 12" id="KW-1003">Cell membrane</keyword>
<feature type="transmembrane region" description="Helical" evidence="12">
    <location>
        <begin position="6"/>
        <end position="25"/>
    </location>
</feature>
<keyword evidence="8 12" id="KW-0472">Membrane</keyword>
<dbReference type="GO" id="GO:0140114">
    <property type="term" value="P:cellular detoxification of fluoride"/>
    <property type="evidence" value="ECO:0007669"/>
    <property type="project" value="UniProtKB-UniRule"/>
</dbReference>
<keyword evidence="12" id="KW-0813">Transport</keyword>
<keyword evidence="9 12" id="KW-0407">Ion channel</keyword>
<comment type="activity regulation">
    <text evidence="12">Na(+) is not transported, but it plays an essential structural role and its presence is essential for fluoride channel function.</text>
</comment>
<evidence type="ECO:0000256" key="5">
    <source>
        <dbReference type="ARBA" id="ARBA00022989"/>
    </source>
</evidence>
<keyword evidence="12" id="KW-0479">Metal-binding</keyword>
<keyword evidence="4 12" id="KW-0812">Transmembrane</keyword>
<gene>
    <name evidence="12" type="primary">fluC</name>
    <name evidence="12" type="synonym">crcB</name>
    <name evidence="13" type="ORF">DU505_05740</name>
</gene>
<dbReference type="HAMAP" id="MF_00454">
    <property type="entry name" value="FluC"/>
    <property type="match status" value="1"/>
</dbReference>
<comment type="function">
    <text evidence="12">Fluoride-specific ion channel. Important for reducing fluoride concentration in the cell, thus reducing its toxicity.</text>
</comment>
<protein>
    <recommendedName>
        <fullName evidence="12">Fluoride-specific ion channel FluC</fullName>
    </recommendedName>
</protein>
<organism evidence="13 14">
    <name type="scientific">Billgrantia montanilacus</name>
    <dbReference type="NCBI Taxonomy" id="2282305"/>
    <lineage>
        <taxon>Bacteria</taxon>
        <taxon>Pseudomonadati</taxon>
        <taxon>Pseudomonadota</taxon>
        <taxon>Gammaproteobacteria</taxon>
        <taxon>Oceanospirillales</taxon>
        <taxon>Halomonadaceae</taxon>
        <taxon>Billgrantia</taxon>
    </lineage>
</organism>
<dbReference type="GO" id="GO:0046872">
    <property type="term" value="F:metal ion binding"/>
    <property type="evidence" value="ECO:0007669"/>
    <property type="project" value="UniProtKB-KW"/>
</dbReference>
<feature type="binding site" evidence="12">
    <location>
        <position position="83"/>
    </location>
    <ligand>
        <name>Na(+)</name>
        <dbReference type="ChEBI" id="CHEBI:29101"/>
        <note>structural</note>
    </ligand>
</feature>
<feature type="transmembrane region" description="Helical" evidence="12">
    <location>
        <begin position="37"/>
        <end position="57"/>
    </location>
</feature>
<dbReference type="Proteomes" id="UP000252405">
    <property type="component" value="Unassembled WGS sequence"/>
</dbReference>
<evidence type="ECO:0000256" key="11">
    <source>
        <dbReference type="ARBA" id="ARBA00035585"/>
    </source>
</evidence>
<comment type="catalytic activity">
    <reaction evidence="11">
        <text>fluoride(in) = fluoride(out)</text>
        <dbReference type="Rhea" id="RHEA:76159"/>
        <dbReference type="ChEBI" id="CHEBI:17051"/>
    </reaction>
    <physiologicalReaction direction="left-to-right" evidence="11">
        <dbReference type="Rhea" id="RHEA:76160"/>
    </physiologicalReaction>
</comment>
<evidence type="ECO:0000256" key="1">
    <source>
        <dbReference type="ARBA" id="ARBA00004651"/>
    </source>
</evidence>
<dbReference type="Pfam" id="PF02537">
    <property type="entry name" value="CRCB"/>
    <property type="match status" value="1"/>
</dbReference>
<evidence type="ECO:0000256" key="3">
    <source>
        <dbReference type="ARBA" id="ARBA00022519"/>
    </source>
</evidence>
<accession>A0A368TZZ6</accession>
<evidence type="ECO:0000313" key="14">
    <source>
        <dbReference type="Proteomes" id="UP000252405"/>
    </source>
</evidence>
<dbReference type="GO" id="GO:0005886">
    <property type="term" value="C:plasma membrane"/>
    <property type="evidence" value="ECO:0007669"/>
    <property type="project" value="UniProtKB-SubCell"/>
</dbReference>
<comment type="subcellular location">
    <subcellularLocation>
        <location evidence="1 12">Cell membrane</location>
        <topology evidence="1 12">Multi-pass membrane protein</topology>
    </subcellularLocation>
</comment>
<feature type="transmembrane region" description="Helical" evidence="12">
    <location>
        <begin position="102"/>
        <end position="126"/>
    </location>
</feature>
<dbReference type="EMBL" id="QPII01000003">
    <property type="protein sequence ID" value="RCV90439.1"/>
    <property type="molecule type" value="Genomic_DNA"/>
</dbReference>
<feature type="binding site" evidence="12">
    <location>
        <position position="80"/>
    </location>
    <ligand>
        <name>Na(+)</name>
        <dbReference type="ChEBI" id="CHEBI:29101"/>
        <note>structural</note>
    </ligand>
</feature>
<evidence type="ECO:0000256" key="10">
    <source>
        <dbReference type="ARBA" id="ARBA00035120"/>
    </source>
</evidence>
<dbReference type="PANTHER" id="PTHR28259">
    <property type="entry name" value="FLUORIDE EXPORT PROTEIN 1-RELATED"/>
    <property type="match status" value="1"/>
</dbReference>
<dbReference type="RefSeq" id="WP_114478042.1">
    <property type="nucleotide sequence ID" value="NZ_QPII01000003.1"/>
</dbReference>